<feature type="region of interest" description="Disordered" evidence="1">
    <location>
        <begin position="62"/>
        <end position="81"/>
    </location>
</feature>
<feature type="compositionally biased region" description="Basic and acidic residues" evidence="1">
    <location>
        <begin position="62"/>
        <end position="75"/>
    </location>
</feature>
<evidence type="ECO:0000256" key="1">
    <source>
        <dbReference type="SAM" id="MobiDB-lite"/>
    </source>
</evidence>
<comment type="caution">
    <text evidence="2">The sequence shown here is derived from an EMBL/GenBank/DDBJ whole genome shotgun (WGS) entry which is preliminary data.</text>
</comment>
<dbReference type="Proteomes" id="UP001156670">
    <property type="component" value="Unassembled WGS sequence"/>
</dbReference>
<protein>
    <submittedName>
        <fullName evidence="2">Uncharacterized protein</fullName>
    </submittedName>
</protein>
<accession>A0ABQ5XSZ8</accession>
<sequence>MQNQRNRQRRPQAAVIAGWLAPAQFVQHGAGGAIERGQSAMRFREPAMVLDLIGAFDKWPRRDGMRVGSNKDRGFSARFQH</sequence>
<evidence type="ECO:0000313" key="2">
    <source>
        <dbReference type="EMBL" id="GLQ94810.1"/>
    </source>
</evidence>
<reference evidence="3" key="1">
    <citation type="journal article" date="2019" name="Int. J. Syst. Evol. Microbiol.">
        <title>The Global Catalogue of Microorganisms (GCM) 10K type strain sequencing project: providing services to taxonomists for standard genome sequencing and annotation.</title>
        <authorList>
            <consortium name="The Broad Institute Genomics Platform"/>
            <consortium name="The Broad Institute Genome Sequencing Center for Infectious Disease"/>
            <person name="Wu L."/>
            <person name="Ma J."/>
        </authorList>
    </citation>
    <scope>NUCLEOTIDE SEQUENCE [LARGE SCALE GENOMIC DNA]</scope>
    <source>
        <strain evidence="3">NBRC 111980</strain>
    </source>
</reference>
<keyword evidence="3" id="KW-1185">Reference proteome</keyword>
<evidence type="ECO:0000313" key="3">
    <source>
        <dbReference type="Proteomes" id="UP001156670"/>
    </source>
</evidence>
<name>A0ABQ5XSZ8_9GAMM</name>
<dbReference type="EMBL" id="BSOB01000046">
    <property type="protein sequence ID" value="GLQ94810.1"/>
    <property type="molecule type" value="Genomic_DNA"/>
</dbReference>
<proteinExistence type="predicted"/>
<organism evidence="2 3">
    <name type="scientific">Dyella acidisoli</name>
    <dbReference type="NCBI Taxonomy" id="1867834"/>
    <lineage>
        <taxon>Bacteria</taxon>
        <taxon>Pseudomonadati</taxon>
        <taxon>Pseudomonadota</taxon>
        <taxon>Gammaproteobacteria</taxon>
        <taxon>Lysobacterales</taxon>
        <taxon>Rhodanobacteraceae</taxon>
        <taxon>Dyella</taxon>
    </lineage>
</organism>
<gene>
    <name evidence="2" type="ORF">GCM10007901_37620</name>
</gene>